<dbReference type="Gene3D" id="3.90.1150.10">
    <property type="entry name" value="Aspartate Aminotransferase, domain 1"/>
    <property type="match status" value="1"/>
</dbReference>
<dbReference type="InterPro" id="IPR004839">
    <property type="entry name" value="Aminotransferase_I/II_large"/>
</dbReference>
<name>A0A6B2G3N9_MYXSQ</name>
<dbReference type="Gene3D" id="3.40.640.10">
    <property type="entry name" value="Type I PLP-dependent aspartate aminotransferase-like (Major domain)"/>
    <property type="match status" value="1"/>
</dbReference>
<dbReference type="GO" id="GO:0017059">
    <property type="term" value="C:serine palmitoyltransferase complex"/>
    <property type="evidence" value="ECO:0007669"/>
    <property type="project" value="TreeGrafter"/>
</dbReference>
<organism evidence="10">
    <name type="scientific">Myxobolus squamalis</name>
    <name type="common">Myxosporean</name>
    <dbReference type="NCBI Taxonomy" id="59785"/>
    <lineage>
        <taxon>Eukaryota</taxon>
        <taxon>Metazoa</taxon>
        <taxon>Cnidaria</taxon>
        <taxon>Myxozoa</taxon>
        <taxon>Myxosporea</taxon>
        <taxon>Bivalvulida</taxon>
        <taxon>Platysporina</taxon>
        <taxon>Myxobolidae</taxon>
        <taxon>Myxobolus</taxon>
    </lineage>
</organism>
<proteinExistence type="inferred from homology"/>
<comment type="similarity">
    <text evidence="2 8">Belongs to the class-II pyridoxal-phosphate-dependent aminotransferase family.</text>
</comment>
<dbReference type="GO" id="GO:0004758">
    <property type="term" value="F:serine C-palmitoyltransferase activity"/>
    <property type="evidence" value="ECO:0007669"/>
    <property type="project" value="UniProtKB-EC"/>
</dbReference>
<evidence type="ECO:0000256" key="8">
    <source>
        <dbReference type="RuleBase" id="RU003693"/>
    </source>
</evidence>
<dbReference type="PANTHER" id="PTHR13693:SF3">
    <property type="entry name" value="LD36009P"/>
    <property type="match status" value="1"/>
</dbReference>
<dbReference type="GO" id="GO:0030170">
    <property type="term" value="F:pyridoxal phosphate binding"/>
    <property type="evidence" value="ECO:0007669"/>
    <property type="project" value="InterPro"/>
</dbReference>
<sequence length="169" mass="18587">MMGTFTKSFGSCGGYISADKKIIDFLRKKSYCTNYGSSMSPPACAQIIASINIMTGKIGDGMGQTKLQTLRENIVYFRRHLKKMGFIIYGHDTSPVVPILIYIPGKLGAFSRIMLEHNVAVVVVGFPATSILSSRARFCISSSHTKEMLDYVLKTIDLVGSKVGIKYNN</sequence>
<dbReference type="InterPro" id="IPR001917">
    <property type="entry name" value="Aminotrans_II_pyridoxalP_BS"/>
</dbReference>
<evidence type="ECO:0000256" key="2">
    <source>
        <dbReference type="ARBA" id="ARBA00008392"/>
    </source>
</evidence>
<feature type="domain" description="Aminotransferase class I/classII large" evidence="9">
    <location>
        <begin position="2"/>
        <end position="156"/>
    </location>
</feature>
<dbReference type="InterPro" id="IPR015421">
    <property type="entry name" value="PyrdxlP-dep_Trfase_major"/>
</dbReference>
<dbReference type="SUPFAM" id="SSF53383">
    <property type="entry name" value="PLP-dependent transferases"/>
    <property type="match status" value="1"/>
</dbReference>
<evidence type="ECO:0000256" key="7">
    <source>
        <dbReference type="ARBA" id="ARBA00048528"/>
    </source>
</evidence>
<evidence type="ECO:0000256" key="6">
    <source>
        <dbReference type="ARBA" id="ARBA00023315"/>
    </source>
</evidence>
<evidence type="ECO:0000259" key="9">
    <source>
        <dbReference type="Pfam" id="PF00155"/>
    </source>
</evidence>
<dbReference type="InterPro" id="IPR015422">
    <property type="entry name" value="PyrdxlP-dep_Trfase_small"/>
</dbReference>
<keyword evidence="4 10" id="KW-0808">Transferase</keyword>
<evidence type="ECO:0000256" key="4">
    <source>
        <dbReference type="ARBA" id="ARBA00022679"/>
    </source>
</evidence>
<protein>
    <recommendedName>
        <fullName evidence="3">serine C-palmitoyltransferase</fullName>
        <ecNumber evidence="3">2.3.1.50</ecNumber>
    </recommendedName>
</protein>
<dbReference type="InterPro" id="IPR050087">
    <property type="entry name" value="AON_synthase_class-II"/>
</dbReference>
<evidence type="ECO:0000256" key="5">
    <source>
        <dbReference type="ARBA" id="ARBA00022898"/>
    </source>
</evidence>
<dbReference type="PROSITE" id="PS00599">
    <property type="entry name" value="AA_TRANSFER_CLASS_2"/>
    <property type="match status" value="1"/>
</dbReference>
<dbReference type="GO" id="GO:0046513">
    <property type="term" value="P:ceramide biosynthetic process"/>
    <property type="evidence" value="ECO:0007669"/>
    <property type="project" value="TreeGrafter"/>
</dbReference>
<dbReference type="EC" id="2.3.1.50" evidence="3"/>
<dbReference type="GO" id="GO:0046512">
    <property type="term" value="P:sphingosine biosynthetic process"/>
    <property type="evidence" value="ECO:0007669"/>
    <property type="project" value="TreeGrafter"/>
</dbReference>
<comment type="cofactor">
    <cofactor evidence="1 8">
        <name>pyridoxal 5'-phosphate</name>
        <dbReference type="ChEBI" id="CHEBI:597326"/>
    </cofactor>
</comment>
<reference evidence="10" key="1">
    <citation type="submission" date="2018-11" db="EMBL/GenBank/DDBJ databases">
        <title>Myxobolus squamalis genome and transcriptome.</title>
        <authorList>
            <person name="Yahalomi D."/>
            <person name="Atkinson S.D."/>
            <person name="Neuhof M."/>
            <person name="Chang E.S."/>
            <person name="Philippe H."/>
            <person name="Cartwright P."/>
            <person name="Bartholomew J.L."/>
            <person name="Huchon D."/>
        </authorList>
    </citation>
    <scope>NUCLEOTIDE SEQUENCE</scope>
    <source>
        <strain evidence="10">71B08</strain>
        <tissue evidence="10">Whole</tissue>
    </source>
</reference>
<dbReference type="InterPro" id="IPR015424">
    <property type="entry name" value="PyrdxlP-dep_Trfase"/>
</dbReference>
<evidence type="ECO:0000256" key="3">
    <source>
        <dbReference type="ARBA" id="ARBA00013220"/>
    </source>
</evidence>
<dbReference type="Pfam" id="PF00155">
    <property type="entry name" value="Aminotran_1_2"/>
    <property type="match status" value="1"/>
</dbReference>
<keyword evidence="5 8" id="KW-0663">Pyridoxal phosphate</keyword>
<dbReference type="AlphaFoldDB" id="A0A6B2G3N9"/>
<keyword evidence="6" id="KW-0012">Acyltransferase</keyword>
<accession>A0A6B2G3N9</accession>
<dbReference type="EMBL" id="GHBR01000450">
    <property type="protein sequence ID" value="NDJ96011.1"/>
    <property type="molecule type" value="Transcribed_RNA"/>
</dbReference>
<evidence type="ECO:0000313" key="10">
    <source>
        <dbReference type="EMBL" id="NDJ96011.1"/>
    </source>
</evidence>
<dbReference type="GO" id="GO:0016020">
    <property type="term" value="C:membrane"/>
    <property type="evidence" value="ECO:0007669"/>
    <property type="project" value="GOC"/>
</dbReference>
<dbReference type="PANTHER" id="PTHR13693">
    <property type="entry name" value="CLASS II AMINOTRANSFERASE/8-AMINO-7-OXONONANOATE SYNTHASE"/>
    <property type="match status" value="1"/>
</dbReference>
<evidence type="ECO:0000256" key="1">
    <source>
        <dbReference type="ARBA" id="ARBA00001933"/>
    </source>
</evidence>
<comment type="catalytic activity">
    <reaction evidence="7">
        <text>L-serine + hexadecanoyl-CoA + H(+) = 3-oxosphinganine + CO2 + CoA</text>
        <dbReference type="Rhea" id="RHEA:14761"/>
        <dbReference type="ChEBI" id="CHEBI:15378"/>
        <dbReference type="ChEBI" id="CHEBI:16526"/>
        <dbReference type="ChEBI" id="CHEBI:33384"/>
        <dbReference type="ChEBI" id="CHEBI:57287"/>
        <dbReference type="ChEBI" id="CHEBI:57379"/>
        <dbReference type="ChEBI" id="CHEBI:58299"/>
        <dbReference type="EC" id="2.3.1.50"/>
    </reaction>
</comment>